<organism evidence="2 3">
    <name type="scientific">Beijerinckia indica subsp. indica (strain ATCC 9039 / DSM 1715 / NCIMB 8712)</name>
    <dbReference type="NCBI Taxonomy" id="395963"/>
    <lineage>
        <taxon>Bacteria</taxon>
        <taxon>Pseudomonadati</taxon>
        <taxon>Pseudomonadota</taxon>
        <taxon>Alphaproteobacteria</taxon>
        <taxon>Hyphomicrobiales</taxon>
        <taxon>Beijerinckiaceae</taxon>
        <taxon>Beijerinckia</taxon>
    </lineage>
</organism>
<dbReference type="PANTHER" id="PTHR46623">
    <property type="entry name" value="CARBOXYMETHYLENEBUTENOLIDASE-RELATED"/>
    <property type="match status" value="1"/>
</dbReference>
<dbReference type="InterPro" id="IPR051049">
    <property type="entry name" value="Dienelactone_hydrolase-like"/>
</dbReference>
<protein>
    <submittedName>
        <fullName evidence="2">Carboxymethylenebutenolidase</fullName>
        <ecNumber evidence="2">3.1.1.45</ecNumber>
    </submittedName>
</protein>
<dbReference type="Gene3D" id="3.40.50.1820">
    <property type="entry name" value="alpha/beta hydrolase"/>
    <property type="match status" value="1"/>
</dbReference>
<accession>B2ID80</accession>
<dbReference type="eggNOG" id="COG0412">
    <property type="taxonomic scope" value="Bacteria"/>
</dbReference>
<feature type="domain" description="Dienelactone hydrolase" evidence="1">
    <location>
        <begin position="15"/>
        <end position="220"/>
    </location>
</feature>
<evidence type="ECO:0000313" key="2">
    <source>
        <dbReference type="EMBL" id="ACB93937.1"/>
    </source>
</evidence>
<dbReference type="PANTHER" id="PTHR46623:SF6">
    <property type="entry name" value="ALPHA_BETA-HYDROLASES SUPERFAMILY PROTEIN"/>
    <property type="match status" value="1"/>
</dbReference>
<dbReference type="HOGENOM" id="CLU_054590_7_3_5"/>
<dbReference type="Proteomes" id="UP000001695">
    <property type="component" value="Chromosome"/>
</dbReference>
<dbReference type="InterPro" id="IPR029058">
    <property type="entry name" value="AB_hydrolase_fold"/>
</dbReference>
<dbReference type="InterPro" id="IPR002925">
    <property type="entry name" value="Dienelactn_hydro"/>
</dbReference>
<dbReference type="SUPFAM" id="SSF53474">
    <property type="entry name" value="alpha/beta-Hydrolases"/>
    <property type="match status" value="1"/>
</dbReference>
<reference evidence="2 3" key="2">
    <citation type="journal article" date="2010" name="J. Bacteriol.">
        <title>Complete genome sequence of Beijerinckia indica subsp. indica.</title>
        <authorList>
            <person name="Tamas I."/>
            <person name="Dedysh S.N."/>
            <person name="Liesack W."/>
            <person name="Stott M.B."/>
            <person name="Alam M."/>
            <person name="Murrell J.C."/>
            <person name="Dunfield P.F."/>
        </authorList>
    </citation>
    <scope>NUCLEOTIDE SEQUENCE [LARGE SCALE GENOMIC DNA]</scope>
    <source>
        <strain evidence="3">ATCC 9039 / DSM 1715 / NCIMB 8712</strain>
    </source>
</reference>
<evidence type="ECO:0000313" key="3">
    <source>
        <dbReference type="Proteomes" id="UP000001695"/>
    </source>
</evidence>
<evidence type="ECO:0000259" key="1">
    <source>
        <dbReference type="Pfam" id="PF01738"/>
    </source>
</evidence>
<proteinExistence type="predicted"/>
<gene>
    <name evidence="2" type="ordered locus">Bind_0283</name>
</gene>
<dbReference type="RefSeq" id="WP_012383295.1">
    <property type="nucleotide sequence ID" value="NC_010581.1"/>
</dbReference>
<dbReference type="STRING" id="395963.Bind_0283"/>
<dbReference type="EC" id="3.1.1.45" evidence="2"/>
<dbReference type="Pfam" id="PF01738">
    <property type="entry name" value="DLH"/>
    <property type="match status" value="1"/>
</dbReference>
<dbReference type="AlphaFoldDB" id="B2ID80"/>
<dbReference type="GO" id="GO:0008806">
    <property type="term" value="F:carboxymethylenebutenolidase activity"/>
    <property type="evidence" value="ECO:0007669"/>
    <property type="project" value="UniProtKB-EC"/>
</dbReference>
<keyword evidence="3" id="KW-1185">Reference proteome</keyword>
<sequence>MGEQITLTASDGVKIGAYKAVPSGTPRGGIVVVQEIFGVNPHIRKVADGYAAEGYLVVAPALFDRMEPDVELGYTGEDYNKAINFMNKIDKEKALLDIAAAVAAASSAGKVGIVGYCFGGLMSFTAAARVPGLAAAVAYYGGGIAQVADLQLKVPLLLHFGERDNLIPPADVAKIHAAHPNVPIYTYPAGHGFNCDARSSYDKPSADLALSRSLAFFSEHLR</sequence>
<keyword evidence="2" id="KW-0378">Hydrolase</keyword>
<dbReference type="EMBL" id="CP001016">
    <property type="protein sequence ID" value="ACB93937.1"/>
    <property type="molecule type" value="Genomic_DNA"/>
</dbReference>
<dbReference type="KEGG" id="bid:Bind_0283"/>
<name>B2ID80_BEII9</name>
<dbReference type="OrthoDB" id="9771666at2"/>
<reference evidence="3" key="1">
    <citation type="submission" date="2008-03" db="EMBL/GenBank/DDBJ databases">
        <title>Complete sequence of chromosome of Beijerinckia indica subsp. indica ATCC 9039.</title>
        <authorList>
            <consortium name="US DOE Joint Genome Institute"/>
            <person name="Copeland A."/>
            <person name="Lucas S."/>
            <person name="Lapidus A."/>
            <person name="Glavina del Rio T."/>
            <person name="Dalin E."/>
            <person name="Tice H."/>
            <person name="Bruce D."/>
            <person name="Goodwin L."/>
            <person name="Pitluck S."/>
            <person name="LaButti K."/>
            <person name="Schmutz J."/>
            <person name="Larimer F."/>
            <person name="Land M."/>
            <person name="Hauser L."/>
            <person name="Kyrpides N."/>
            <person name="Mikhailova N."/>
            <person name="Dunfield P.F."/>
            <person name="Dedysh S.N."/>
            <person name="Liesack W."/>
            <person name="Saw J.H."/>
            <person name="Alam M."/>
            <person name="Chen Y."/>
            <person name="Murrell J.C."/>
            <person name="Richardson P."/>
        </authorList>
    </citation>
    <scope>NUCLEOTIDE SEQUENCE [LARGE SCALE GENOMIC DNA]</scope>
    <source>
        <strain evidence="3">ATCC 9039 / DSM 1715 / NCIMB 8712</strain>
    </source>
</reference>